<dbReference type="STRING" id="7395.A0A1A9VUL2"/>
<dbReference type="Proteomes" id="UP000078200">
    <property type="component" value="Unassembled WGS sequence"/>
</dbReference>
<dbReference type="PANTHER" id="PTHR12312">
    <property type="entry name" value="TWISTED GASTRULATION PROTEIN HOMOLOG 1-A-RELATED"/>
    <property type="match status" value="1"/>
</dbReference>
<keyword evidence="4" id="KW-0964">Secreted</keyword>
<protein>
    <recommendedName>
        <fullName evidence="12">Protein twisted gastrulation</fullName>
    </recommendedName>
</protein>
<evidence type="ECO:0000313" key="10">
    <source>
        <dbReference type="EnsemblMetazoa" id="GAUT048155-PA"/>
    </source>
</evidence>
<feature type="signal peptide" evidence="7">
    <location>
        <begin position="1"/>
        <end position="18"/>
    </location>
</feature>
<feature type="domain" description="Tsg C-terminal" evidence="8">
    <location>
        <begin position="123"/>
        <end position="181"/>
    </location>
</feature>
<dbReference type="GO" id="GO:0030510">
    <property type="term" value="P:regulation of BMP signaling pathway"/>
    <property type="evidence" value="ECO:0007669"/>
    <property type="project" value="TreeGrafter"/>
</dbReference>
<organism evidence="10 11">
    <name type="scientific">Glossina austeni</name>
    <name type="common">Savannah tsetse fly</name>
    <dbReference type="NCBI Taxonomy" id="7395"/>
    <lineage>
        <taxon>Eukaryota</taxon>
        <taxon>Metazoa</taxon>
        <taxon>Ecdysozoa</taxon>
        <taxon>Arthropoda</taxon>
        <taxon>Hexapoda</taxon>
        <taxon>Insecta</taxon>
        <taxon>Pterygota</taxon>
        <taxon>Neoptera</taxon>
        <taxon>Endopterygota</taxon>
        <taxon>Diptera</taxon>
        <taxon>Brachycera</taxon>
        <taxon>Muscomorpha</taxon>
        <taxon>Hippoboscoidea</taxon>
        <taxon>Glossinidae</taxon>
        <taxon>Glossina</taxon>
    </lineage>
</organism>
<dbReference type="PANTHER" id="PTHR12312:SF16">
    <property type="entry name" value="TWISTED GASTRULATION PROTEIN HOMOLOG 1-A-RELATED"/>
    <property type="match status" value="1"/>
</dbReference>
<evidence type="ECO:0008006" key="12">
    <source>
        <dbReference type="Google" id="ProtNLM"/>
    </source>
</evidence>
<dbReference type="InterPro" id="IPR006761">
    <property type="entry name" value="Tsg"/>
</dbReference>
<dbReference type="VEuPathDB" id="VectorBase:GAUT048155"/>
<evidence type="ECO:0000259" key="8">
    <source>
        <dbReference type="Pfam" id="PF04668"/>
    </source>
</evidence>
<dbReference type="EnsemblMetazoa" id="GAUT048155-RA">
    <property type="protein sequence ID" value="GAUT048155-PA"/>
    <property type="gene ID" value="GAUT048155"/>
</dbReference>
<evidence type="ECO:0000256" key="2">
    <source>
        <dbReference type="ARBA" id="ARBA00010047"/>
    </source>
</evidence>
<keyword evidence="6" id="KW-0325">Glycoprotein</keyword>
<comment type="subcellular location">
    <subcellularLocation>
        <location evidence="1">Secreted</location>
    </subcellularLocation>
</comment>
<name>A0A1A9VUL2_GLOAU</name>
<feature type="domain" description="Tsg N-terminal" evidence="9">
    <location>
        <begin position="25"/>
        <end position="76"/>
    </location>
</feature>
<accession>A0A1A9VUL2</accession>
<evidence type="ECO:0000256" key="5">
    <source>
        <dbReference type="ARBA" id="ARBA00022729"/>
    </source>
</evidence>
<dbReference type="Pfam" id="PF23782">
    <property type="entry name" value="Tsg_N"/>
    <property type="match status" value="1"/>
</dbReference>
<feature type="chain" id="PRO_5008399665" description="Protein twisted gastrulation" evidence="7">
    <location>
        <begin position="19"/>
        <end position="218"/>
    </location>
</feature>
<evidence type="ECO:0000256" key="6">
    <source>
        <dbReference type="ARBA" id="ARBA00023180"/>
    </source>
</evidence>
<comment type="similarity">
    <text evidence="2">Belongs to the twisted gastrulation protein family.</text>
</comment>
<keyword evidence="5 7" id="KW-0732">Signal</keyword>
<dbReference type="GO" id="GO:0005615">
    <property type="term" value="C:extracellular space"/>
    <property type="evidence" value="ECO:0007669"/>
    <property type="project" value="TreeGrafter"/>
</dbReference>
<reference evidence="10" key="1">
    <citation type="submission" date="2020-05" db="UniProtKB">
        <authorList>
            <consortium name="EnsemblMetazoa"/>
        </authorList>
    </citation>
    <scope>IDENTIFICATION</scope>
    <source>
        <strain evidence="10">TTRI</strain>
    </source>
</reference>
<dbReference type="Pfam" id="PF04668">
    <property type="entry name" value="Tsg"/>
    <property type="match status" value="1"/>
</dbReference>
<evidence type="ECO:0000313" key="11">
    <source>
        <dbReference type="Proteomes" id="UP000078200"/>
    </source>
</evidence>
<evidence type="ECO:0000259" key="9">
    <source>
        <dbReference type="Pfam" id="PF23782"/>
    </source>
</evidence>
<dbReference type="InterPro" id="IPR057726">
    <property type="entry name" value="Tsg_C"/>
</dbReference>
<evidence type="ECO:0000256" key="3">
    <source>
        <dbReference type="ARBA" id="ARBA00022473"/>
    </source>
</evidence>
<evidence type="ECO:0000256" key="1">
    <source>
        <dbReference type="ARBA" id="ARBA00004613"/>
    </source>
</evidence>
<keyword evidence="11" id="KW-1185">Reference proteome</keyword>
<dbReference type="InterPro" id="IPR057635">
    <property type="entry name" value="Tsg_N"/>
</dbReference>
<evidence type="ECO:0000256" key="4">
    <source>
        <dbReference type="ARBA" id="ARBA00022525"/>
    </source>
</evidence>
<evidence type="ECO:0000256" key="7">
    <source>
        <dbReference type="SAM" id="SignalP"/>
    </source>
</evidence>
<keyword evidence="3" id="KW-0217">Developmental protein</keyword>
<proteinExistence type="inferred from homology"/>
<dbReference type="AlphaFoldDB" id="A0A1A9VUL2"/>
<sequence>MWHKFLLIILSSFMVVMCVGQFKKCNEYTCTSVVSKCQLMQDCQCDFTDVFCTNRCLHCLGAQFLDCCSCLKICPTLGDENPLAFNSQTGYLDGIPTLFNSYAAEKNDVDWTALNIPVNAGNHSDCVIIFLNNCYGHRKCMDYCSNLGADSYRWFLDGCCECVGINCFNYGLSENHCSDCPTDDDIEDIKTLDGPDDEDEAYNEIPRSFNNENELNYI</sequence>